<feature type="transmembrane region" description="Helical" evidence="1">
    <location>
        <begin position="322"/>
        <end position="339"/>
    </location>
</feature>
<organism evidence="2 3">
    <name type="scientific">Pyruvatibacter mobilis</name>
    <dbReference type="NCBI Taxonomy" id="1712261"/>
    <lineage>
        <taxon>Bacteria</taxon>
        <taxon>Pseudomonadati</taxon>
        <taxon>Pseudomonadota</taxon>
        <taxon>Alphaproteobacteria</taxon>
        <taxon>Hyphomicrobiales</taxon>
        <taxon>Parvibaculaceae</taxon>
        <taxon>Pyruvatibacter</taxon>
    </lineage>
</organism>
<proteinExistence type="predicted"/>
<dbReference type="AlphaFoldDB" id="A0A845QEW1"/>
<sequence>MRAFVVVFLAIVIPGGLFLALEAGLLDAYLEDIPTETLILQELHATVSPEELDARVLEALEEGRQDDAEMYAEIAVYMDRPLGEDAAAALAASQTTSATVIRNTGSFFEGFVTGEGSDNASFAGAVTSDLTVIGDIRDIGSEGSKLVAGEEYSEVILGLSVVGLAVTAGTVASGGGGLPARVGVSLLKVAKKAGTMTKSFSKQLGRLVSKAVDFPALRRTLSDVSLSNPNATRRAVTAYADNVKSAEIFPVLARMNDVQKSVGPAESVRLMKYVRNTDDLDNIADMTRTLGVKTRGVILLTGKTSLRAFKGAINLIRWALEWVWALGVAVLGWLGMAGGRRVLRRRRTRVAEARAAAQPNKLA</sequence>
<keyword evidence="1" id="KW-0812">Transmembrane</keyword>
<dbReference type="GeneID" id="300654253"/>
<dbReference type="OrthoDB" id="8364552at2"/>
<gene>
    <name evidence="2" type="ORF">GTQ45_14285</name>
</gene>
<dbReference type="Proteomes" id="UP000470384">
    <property type="component" value="Unassembled WGS sequence"/>
</dbReference>
<dbReference type="RefSeq" id="WP_160588903.1">
    <property type="nucleotide sequence ID" value="NZ_BMHN01000001.1"/>
</dbReference>
<name>A0A845QEW1_9HYPH</name>
<dbReference type="EMBL" id="WXYQ01000012">
    <property type="protein sequence ID" value="NBG96904.1"/>
    <property type="molecule type" value="Genomic_DNA"/>
</dbReference>
<accession>A0A845QEW1</accession>
<comment type="caution">
    <text evidence="2">The sequence shown here is derived from an EMBL/GenBank/DDBJ whole genome shotgun (WGS) entry which is preliminary data.</text>
</comment>
<evidence type="ECO:0000313" key="2">
    <source>
        <dbReference type="EMBL" id="NBG96904.1"/>
    </source>
</evidence>
<keyword evidence="1" id="KW-0472">Membrane</keyword>
<reference evidence="2 3" key="1">
    <citation type="journal article" date="2016" name="Int. J. Syst. Evol. Microbiol.">
        <title>Pyruvatibacter mobilis gen. nov., sp. nov., a marine bacterium from the culture broth of Picochlorum sp. 122.</title>
        <authorList>
            <person name="Wang G."/>
            <person name="Tang M."/>
            <person name="Wu H."/>
            <person name="Dai S."/>
            <person name="Li T."/>
            <person name="Chen C."/>
            <person name="He H."/>
            <person name="Fan J."/>
            <person name="Xiang W."/>
            <person name="Li X."/>
        </authorList>
    </citation>
    <scope>NUCLEOTIDE SEQUENCE [LARGE SCALE GENOMIC DNA]</scope>
    <source>
        <strain evidence="2 3">GYP-11</strain>
    </source>
</reference>
<evidence type="ECO:0000256" key="1">
    <source>
        <dbReference type="SAM" id="Phobius"/>
    </source>
</evidence>
<keyword evidence="1" id="KW-1133">Transmembrane helix</keyword>
<keyword evidence="3" id="KW-1185">Reference proteome</keyword>
<protein>
    <submittedName>
        <fullName evidence="2">Uncharacterized protein</fullName>
    </submittedName>
</protein>
<evidence type="ECO:0000313" key="3">
    <source>
        <dbReference type="Proteomes" id="UP000470384"/>
    </source>
</evidence>